<evidence type="ECO:0000259" key="2">
    <source>
        <dbReference type="Pfam" id="PF02230"/>
    </source>
</evidence>
<dbReference type="SUPFAM" id="SSF53474">
    <property type="entry name" value="alpha/beta-Hydrolases"/>
    <property type="match status" value="1"/>
</dbReference>
<proteinExistence type="predicted"/>
<organism evidence="3 4">
    <name type="scientific">Porphyra umbilicalis</name>
    <name type="common">Purple laver</name>
    <name type="synonym">Red alga</name>
    <dbReference type="NCBI Taxonomy" id="2786"/>
    <lineage>
        <taxon>Eukaryota</taxon>
        <taxon>Rhodophyta</taxon>
        <taxon>Bangiophyceae</taxon>
        <taxon>Bangiales</taxon>
        <taxon>Bangiaceae</taxon>
        <taxon>Porphyra</taxon>
    </lineage>
</organism>
<feature type="chain" id="PRO_5012123395" description="Phospholipase/carboxylesterase/thioesterase domain-containing protein" evidence="1">
    <location>
        <begin position="28"/>
        <end position="381"/>
    </location>
</feature>
<sequence length="381" mass="38298">MAIHLAGLFLFAGVILVALPLPKDVQAAQPSTASILNAPEAAPPLSTAALSALLAVNVSSAFFPTDLTVKCDGPLRGTHHTVRCIGGYPVGGYVLEPPFPPDRAMLFLHGLSDVPTLHLTVLATLLGGDDAAAWQTARVLLPLAPVLPRLFRAPDAALRLPAGAVHAWFDISHTLPYQAVGALAGTTPAAVAASLVATGVVGDRLGLAASTRRLCAMALVQAAGDLGGGLPPVPVHRTVLVGHSLGAAMAWHAAVAARTPWAGVLALAGYLPLTPYYARFPEAAGRGGGGYTLTSVAADGDTVVAPALSAAAALVGGGVLGGGGRVAHRVLEGSDHASFLMGDHNTPAVVRLMLDAMGGAGGARAGVRALLGLRGGRDVCE</sequence>
<evidence type="ECO:0000256" key="1">
    <source>
        <dbReference type="SAM" id="SignalP"/>
    </source>
</evidence>
<reference evidence="3 4" key="1">
    <citation type="submission" date="2017-03" db="EMBL/GenBank/DDBJ databases">
        <title>WGS assembly of Porphyra umbilicalis.</title>
        <authorList>
            <person name="Brawley S.H."/>
            <person name="Blouin N.A."/>
            <person name="Ficko-Blean E."/>
            <person name="Wheeler G.L."/>
            <person name="Lohr M."/>
            <person name="Goodson H.V."/>
            <person name="Jenkins J.W."/>
            <person name="Blaby-Haas C.E."/>
            <person name="Helliwell K.E."/>
            <person name="Chan C."/>
            <person name="Marriage T."/>
            <person name="Bhattacharya D."/>
            <person name="Klein A.S."/>
            <person name="Badis Y."/>
            <person name="Brodie J."/>
            <person name="Cao Y."/>
            <person name="Collen J."/>
            <person name="Dittami S.M."/>
            <person name="Gachon C.M."/>
            <person name="Green B.R."/>
            <person name="Karpowicz S."/>
            <person name="Kim J.W."/>
            <person name="Kudahl U."/>
            <person name="Lin S."/>
            <person name="Michel G."/>
            <person name="Mittag M."/>
            <person name="Olson B.J."/>
            <person name="Pangilinan J."/>
            <person name="Peng Y."/>
            <person name="Qiu H."/>
            <person name="Shu S."/>
            <person name="Singer J.T."/>
            <person name="Smith A.G."/>
            <person name="Sprecher B.N."/>
            <person name="Wagner V."/>
            <person name="Wang W."/>
            <person name="Wang Z.-Y."/>
            <person name="Yan J."/>
            <person name="Yarish C."/>
            <person name="Zoeuner-Riek S."/>
            <person name="Zhuang Y."/>
            <person name="Zou Y."/>
            <person name="Lindquist E.A."/>
            <person name="Grimwood J."/>
            <person name="Barry K."/>
            <person name="Rokhsar D.S."/>
            <person name="Schmutz J."/>
            <person name="Stiller J.W."/>
            <person name="Grossman A.R."/>
            <person name="Prochnik S.E."/>
        </authorList>
    </citation>
    <scope>NUCLEOTIDE SEQUENCE [LARGE SCALE GENOMIC DNA]</scope>
    <source>
        <strain evidence="3">4086291</strain>
    </source>
</reference>
<feature type="signal peptide" evidence="1">
    <location>
        <begin position="1"/>
        <end position="27"/>
    </location>
</feature>
<dbReference type="EMBL" id="KV919119">
    <property type="protein sequence ID" value="OSX71653.1"/>
    <property type="molecule type" value="Genomic_DNA"/>
</dbReference>
<evidence type="ECO:0000313" key="3">
    <source>
        <dbReference type="EMBL" id="OSX71653.1"/>
    </source>
</evidence>
<dbReference type="Pfam" id="PF02230">
    <property type="entry name" value="Abhydrolase_2"/>
    <property type="match status" value="1"/>
</dbReference>
<keyword evidence="4" id="KW-1185">Reference proteome</keyword>
<dbReference type="InterPro" id="IPR029058">
    <property type="entry name" value="AB_hydrolase_fold"/>
</dbReference>
<dbReference type="GO" id="GO:0016787">
    <property type="term" value="F:hydrolase activity"/>
    <property type="evidence" value="ECO:0007669"/>
    <property type="project" value="InterPro"/>
</dbReference>
<protein>
    <recommendedName>
        <fullName evidence="2">Phospholipase/carboxylesterase/thioesterase domain-containing protein</fullName>
    </recommendedName>
</protein>
<keyword evidence="1" id="KW-0732">Signal</keyword>
<name>A0A1X6NTD5_PORUM</name>
<evidence type="ECO:0000313" key="4">
    <source>
        <dbReference type="Proteomes" id="UP000218209"/>
    </source>
</evidence>
<dbReference type="OrthoDB" id="449091at2759"/>
<feature type="domain" description="Phospholipase/carboxylesterase/thioesterase" evidence="2">
    <location>
        <begin position="227"/>
        <end position="276"/>
    </location>
</feature>
<dbReference type="Gene3D" id="3.40.50.1820">
    <property type="entry name" value="alpha/beta hydrolase"/>
    <property type="match status" value="1"/>
</dbReference>
<dbReference type="AlphaFoldDB" id="A0A1X6NTD5"/>
<gene>
    <name evidence="3" type="ORF">BU14_0516s0008</name>
</gene>
<dbReference type="InterPro" id="IPR003140">
    <property type="entry name" value="PLipase/COase/thioEstase"/>
</dbReference>
<dbReference type="Proteomes" id="UP000218209">
    <property type="component" value="Unassembled WGS sequence"/>
</dbReference>
<accession>A0A1X6NTD5</accession>